<comment type="caution">
    <text evidence="4">The sequence shown here is derived from an EMBL/GenBank/DDBJ whole genome shotgun (WGS) entry which is preliminary data.</text>
</comment>
<evidence type="ECO:0000313" key="5">
    <source>
        <dbReference type="Proteomes" id="UP000743001"/>
    </source>
</evidence>
<gene>
    <name evidence="4" type="ORF">KQJ23_07075</name>
</gene>
<sequence length="307" mass="33721">MNVLEIHQLNKRFREHQVIDGLELTVPEHAVFGFIGQNGAGKTTTMKMVLGLLKPDSGSITICGESVRYGETKSNRHVGYLPDVPEYYGYMNAREYLALCGEITGLPKKRIQERSGELLELVGLGSTKKRISGFSRGMKQRLGIAQALLHEPRLLICDEPTSALDPVGRKEILDVLYAAKGKTTVLLSTHILTDVERICDHVAILHGGKLALNGTLSELKEGHRQDGYALEFRSAEEAARFAECMKSNRFAATVAQEGTAIKVQLQLSGTLGGGQSIIGLLAHQQLTPVRFEALEPTLENLFMEVIQ</sequence>
<keyword evidence="2" id="KW-0813">Transport</keyword>
<dbReference type="PROSITE" id="PS50893">
    <property type="entry name" value="ABC_TRANSPORTER_2"/>
    <property type="match status" value="1"/>
</dbReference>
<dbReference type="InterPro" id="IPR003593">
    <property type="entry name" value="AAA+_ATPase"/>
</dbReference>
<feature type="domain" description="ABC transporter" evidence="3">
    <location>
        <begin position="4"/>
        <end position="232"/>
    </location>
</feature>
<dbReference type="Pfam" id="PF00005">
    <property type="entry name" value="ABC_tran"/>
    <property type="match status" value="1"/>
</dbReference>
<evidence type="ECO:0000313" key="4">
    <source>
        <dbReference type="EMBL" id="MBU5671593.1"/>
    </source>
</evidence>
<dbReference type="EMBL" id="JAHLQJ010000005">
    <property type="protein sequence ID" value="MBU5671593.1"/>
    <property type="molecule type" value="Genomic_DNA"/>
</dbReference>
<keyword evidence="4" id="KW-0547">Nucleotide-binding</keyword>
<dbReference type="SMART" id="SM00382">
    <property type="entry name" value="AAA"/>
    <property type="match status" value="1"/>
</dbReference>
<dbReference type="PANTHER" id="PTHR43335:SF4">
    <property type="entry name" value="ABC TRANSPORTER, ATP-BINDING PROTEIN"/>
    <property type="match status" value="1"/>
</dbReference>
<evidence type="ECO:0000256" key="2">
    <source>
        <dbReference type="ARBA" id="ARBA00022448"/>
    </source>
</evidence>
<name>A0ABS6FQ63_9BACL</name>
<reference evidence="4 5" key="1">
    <citation type="submission" date="2021-06" db="EMBL/GenBank/DDBJ databases">
        <authorList>
            <person name="Sun Q."/>
            <person name="Li D."/>
        </authorList>
    </citation>
    <scope>NUCLEOTIDE SEQUENCE [LARGE SCALE GENOMIC DNA]</scope>
    <source>
        <strain evidence="4 5">MSJ-6</strain>
    </source>
</reference>
<dbReference type="Proteomes" id="UP000743001">
    <property type="component" value="Unassembled WGS sequence"/>
</dbReference>
<accession>A0ABS6FQ63</accession>
<dbReference type="PANTHER" id="PTHR43335">
    <property type="entry name" value="ABC TRANSPORTER, ATP-BINDING PROTEIN"/>
    <property type="match status" value="1"/>
</dbReference>
<dbReference type="RefSeq" id="WP_216478162.1">
    <property type="nucleotide sequence ID" value="NZ_JAHLQJ010000005.1"/>
</dbReference>
<dbReference type="InterPro" id="IPR003439">
    <property type="entry name" value="ABC_transporter-like_ATP-bd"/>
</dbReference>
<comment type="similarity">
    <text evidence="1">Belongs to the ABC transporter superfamily.</text>
</comment>
<keyword evidence="4" id="KW-0067">ATP-binding</keyword>
<evidence type="ECO:0000256" key="1">
    <source>
        <dbReference type="ARBA" id="ARBA00005417"/>
    </source>
</evidence>
<keyword evidence="5" id="KW-1185">Reference proteome</keyword>
<evidence type="ECO:0000259" key="3">
    <source>
        <dbReference type="PROSITE" id="PS50893"/>
    </source>
</evidence>
<organism evidence="4 5">
    <name type="scientific">Paenibacillus brevis</name>
    <dbReference type="NCBI Taxonomy" id="2841508"/>
    <lineage>
        <taxon>Bacteria</taxon>
        <taxon>Bacillati</taxon>
        <taxon>Bacillota</taxon>
        <taxon>Bacilli</taxon>
        <taxon>Bacillales</taxon>
        <taxon>Paenibacillaceae</taxon>
        <taxon>Paenibacillus</taxon>
    </lineage>
</organism>
<proteinExistence type="inferred from homology"/>
<dbReference type="GO" id="GO:0005524">
    <property type="term" value="F:ATP binding"/>
    <property type="evidence" value="ECO:0007669"/>
    <property type="project" value="UniProtKB-KW"/>
</dbReference>
<protein>
    <submittedName>
        <fullName evidence="4">ABC transporter ATP-binding protein</fullName>
    </submittedName>
</protein>